<organism evidence="1 2">
    <name type="scientific">Smallanthus sonchifolius</name>
    <dbReference type="NCBI Taxonomy" id="185202"/>
    <lineage>
        <taxon>Eukaryota</taxon>
        <taxon>Viridiplantae</taxon>
        <taxon>Streptophyta</taxon>
        <taxon>Embryophyta</taxon>
        <taxon>Tracheophyta</taxon>
        <taxon>Spermatophyta</taxon>
        <taxon>Magnoliopsida</taxon>
        <taxon>eudicotyledons</taxon>
        <taxon>Gunneridae</taxon>
        <taxon>Pentapetalae</taxon>
        <taxon>asterids</taxon>
        <taxon>campanulids</taxon>
        <taxon>Asterales</taxon>
        <taxon>Asteraceae</taxon>
        <taxon>Asteroideae</taxon>
        <taxon>Heliantheae alliance</taxon>
        <taxon>Millerieae</taxon>
        <taxon>Smallanthus</taxon>
    </lineage>
</organism>
<protein>
    <submittedName>
        <fullName evidence="1">Uncharacterized protein</fullName>
    </submittedName>
</protein>
<reference evidence="2" key="1">
    <citation type="journal article" date="2022" name="Mol. Ecol. Resour.">
        <title>The genomes of chicory, endive, great burdock and yacon provide insights into Asteraceae palaeo-polyploidization history and plant inulin production.</title>
        <authorList>
            <person name="Fan W."/>
            <person name="Wang S."/>
            <person name="Wang H."/>
            <person name="Wang A."/>
            <person name="Jiang F."/>
            <person name="Liu H."/>
            <person name="Zhao H."/>
            <person name="Xu D."/>
            <person name="Zhang Y."/>
        </authorList>
    </citation>
    <scope>NUCLEOTIDE SEQUENCE [LARGE SCALE GENOMIC DNA]</scope>
    <source>
        <strain evidence="2">cv. Yunnan</strain>
    </source>
</reference>
<name>A0ACB9A6D4_9ASTR</name>
<proteinExistence type="predicted"/>
<evidence type="ECO:0000313" key="1">
    <source>
        <dbReference type="EMBL" id="KAI3705433.1"/>
    </source>
</evidence>
<accession>A0ACB9A6D4</accession>
<gene>
    <name evidence="1" type="ORF">L1987_75670</name>
</gene>
<dbReference type="EMBL" id="CM042042">
    <property type="protein sequence ID" value="KAI3705433.1"/>
    <property type="molecule type" value="Genomic_DNA"/>
</dbReference>
<dbReference type="Proteomes" id="UP001056120">
    <property type="component" value="Linkage Group LG25"/>
</dbReference>
<reference evidence="1 2" key="2">
    <citation type="journal article" date="2022" name="Mol. Ecol. Resour.">
        <title>The genomes of chicory, endive, great burdock and yacon provide insights into Asteraceae paleo-polyploidization history and plant inulin production.</title>
        <authorList>
            <person name="Fan W."/>
            <person name="Wang S."/>
            <person name="Wang H."/>
            <person name="Wang A."/>
            <person name="Jiang F."/>
            <person name="Liu H."/>
            <person name="Zhao H."/>
            <person name="Xu D."/>
            <person name="Zhang Y."/>
        </authorList>
    </citation>
    <scope>NUCLEOTIDE SEQUENCE [LARGE SCALE GENOMIC DNA]</scope>
    <source>
        <strain evidence="2">cv. Yunnan</strain>
        <tissue evidence="1">Leaves</tissue>
    </source>
</reference>
<evidence type="ECO:0000313" key="2">
    <source>
        <dbReference type="Proteomes" id="UP001056120"/>
    </source>
</evidence>
<keyword evidence="2" id="KW-1185">Reference proteome</keyword>
<comment type="caution">
    <text evidence="1">The sequence shown here is derived from an EMBL/GenBank/DDBJ whole genome shotgun (WGS) entry which is preliminary data.</text>
</comment>
<sequence length="192" mass="20954">MNSSHPYFSSSWRRDLVGGFVMDMGVHYIAGLRMLVGCDIASVSAMTSHVNTDVPPPDNITSLFQLENGCSGVFVLLDSTKNPKIVWRVVGLNGTVQVERGNKDGNPGYLEMQLLYLLPIEKQRVLSTLGVIIELKAFLSDISVATLQKGSKFEAEPRCAYVEGARDIAVLDAMLESGTKQGASVKVKSFRQ</sequence>